<organism evidence="1 2">
    <name type="scientific">Arboricoccus pini</name>
    <dbReference type="NCBI Taxonomy" id="1963835"/>
    <lineage>
        <taxon>Bacteria</taxon>
        <taxon>Pseudomonadati</taxon>
        <taxon>Pseudomonadota</taxon>
        <taxon>Alphaproteobacteria</taxon>
        <taxon>Geminicoccales</taxon>
        <taxon>Geminicoccaceae</taxon>
        <taxon>Arboricoccus</taxon>
    </lineage>
</organism>
<keyword evidence="2" id="KW-1185">Reference proteome</keyword>
<evidence type="ECO:0008006" key="3">
    <source>
        <dbReference type="Google" id="ProtNLM"/>
    </source>
</evidence>
<name>A0A212R009_9PROT</name>
<dbReference type="InterPro" id="IPR029024">
    <property type="entry name" value="TerB-like"/>
</dbReference>
<dbReference type="SUPFAM" id="SSF158682">
    <property type="entry name" value="TerB-like"/>
    <property type="match status" value="1"/>
</dbReference>
<protein>
    <recommendedName>
        <fullName evidence="3">Tellurite resistance protein TerB</fullName>
    </recommendedName>
</protein>
<proteinExistence type="predicted"/>
<gene>
    <name evidence="1" type="ORF">SAMN07250955_104241</name>
</gene>
<reference evidence="1 2" key="1">
    <citation type="submission" date="2017-06" db="EMBL/GenBank/DDBJ databases">
        <authorList>
            <person name="Kim H.J."/>
            <person name="Triplett B.A."/>
        </authorList>
    </citation>
    <scope>NUCLEOTIDE SEQUENCE [LARGE SCALE GENOMIC DNA]</scope>
    <source>
        <strain evidence="1 2">B29T1</strain>
    </source>
</reference>
<dbReference type="AlphaFoldDB" id="A0A212R009"/>
<dbReference type="Proteomes" id="UP000197065">
    <property type="component" value="Unassembled WGS sequence"/>
</dbReference>
<dbReference type="RefSeq" id="WP_088560816.1">
    <property type="nucleotide sequence ID" value="NZ_FYEH01000004.1"/>
</dbReference>
<dbReference type="CDD" id="cd07176">
    <property type="entry name" value="terB"/>
    <property type="match status" value="1"/>
</dbReference>
<sequence length="136" mass="15241">MQRKLDHHAALIYTMVMVSAADRISDAELDIMTYLVEHLPIFQDFDRSRIDDLGRECAELLDQEDGLDLALELIADALPAPLRETAYALACDVVAADGAAMQLELRMLEMLRHRLNLDRLVASAIERAASARHRIA</sequence>
<evidence type="ECO:0000313" key="1">
    <source>
        <dbReference type="EMBL" id="SNB65332.1"/>
    </source>
</evidence>
<accession>A0A212R009</accession>
<evidence type="ECO:0000313" key="2">
    <source>
        <dbReference type="Proteomes" id="UP000197065"/>
    </source>
</evidence>
<dbReference type="Gene3D" id="1.10.3680.10">
    <property type="entry name" value="TerB-like"/>
    <property type="match status" value="1"/>
</dbReference>
<dbReference type="OrthoDB" id="8448017at2"/>
<dbReference type="EMBL" id="FYEH01000004">
    <property type="protein sequence ID" value="SNB65332.1"/>
    <property type="molecule type" value="Genomic_DNA"/>
</dbReference>